<protein>
    <submittedName>
        <fullName evidence="3">Uncharacterized protein</fullName>
    </submittedName>
</protein>
<feature type="compositionally biased region" description="Basic residues" evidence="1">
    <location>
        <begin position="279"/>
        <end position="288"/>
    </location>
</feature>
<dbReference type="AlphaFoldDB" id="A0A7S1AVM5"/>
<accession>A0A7S1AVM5</accession>
<organism evidence="3">
    <name type="scientific">Noctiluca scintillans</name>
    <name type="common">Sea sparkle</name>
    <name type="synonym">Red tide dinoflagellate</name>
    <dbReference type="NCBI Taxonomy" id="2966"/>
    <lineage>
        <taxon>Eukaryota</taxon>
        <taxon>Sar</taxon>
        <taxon>Alveolata</taxon>
        <taxon>Dinophyceae</taxon>
        <taxon>Noctilucales</taxon>
        <taxon>Noctilucaceae</taxon>
        <taxon>Noctiluca</taxon>
    </lineage>
</organism>
<feature type="compositionally biased region" description="Polar residues" evidence="1">
    <location>
        <begin position="217"/>
        <end position="226"/>
    </location>
</feature>
<feature type="compositionally biased region" description="Polar residues" evidence="1">
    <location>
        <begin position="175"/>
        <end position="184"/>
    </location>
</feature>
<feature type="region of interest" description="Disordered" evidence="1">
    <location>
        <begin position="154"/>
        <end position="226"/>
    </location>
</feature>
<feature type="region of interest" description="Disordered" evidence="1">
    <location>
        <begin position="276"/>
        <end position="306"/>
    </location>
</feature>
<reference evidence="3" key="1">
    <citation type="submission" date="2021-01" db="EMBL/GenBank/DDBJ databases">
        <authorList>
            <person name="Corre E."/>
            <person name="Pelletier E."/>
            <person name="Niang G."/>
            <person name="Scheremetjew M."/>
            <person name="Finn R."/>
            <person name="Kale V."/>
            <person name="Holt S."/>
            <person name="Cochrane G."/>
            <person name="Meng A."/>
            <person name="Brown T."/>
            <person name="Cohen L."/>
        </authorList>
    </citation>
    <scope>NUCLEOTIDE SEQUENCE</scope>
</reference>
<feature type="region of interest" description="Disordered" evidence="1">
    <location>
        <begin position="119"/>
        <end position="142"/>
    </location>
</feature>
<evidence type="ECO:0000313" key="3">
    <source>
        <dbReference type="EMBL" id="CAD8866237.1"/>
    </source>
</evidence>
<sequence length="323" mass="36076">MAQVCAGFFLSSLFLIFRVSGRAKVLWEPVVRAMSTLTDLLSERLQFCLHVQHEVAAVQQLTADIIDACTPTPHERKKAKRTETKRTYKRAAAVRKSELLQVLRRGSAVSAIYDTATTGTQMEKHSKQRDTKHKGQLRRRELSLGASSTSLSLVDNSSVTTEDVDTSAATDKESVTSFCRSPSSGEKPKRQPELPTNQHAVRRRAPTREAMGVTGEFSGNHSTRSESIPVSCWSWISRQILELFQWEIVAVEDLCADIWRGCAPTVHKEQRIERDGLKTKKAKTRGRRSSAEVPRRHSMRRGPTSRCNAVKACTATNEANANE</sequence>
<evidence type="ECO:0000256" key="1">
    <source>
        <dbReference type="SAM" id="MobiDB-lite"/>
    </source>
</evidence>
<keyword evidence="2" id="KW-0732">Signal</keyword>
<feature type="chain" id="PRO_5031203107" evidence="2">
    <location>
        <begin position="24"/>
        <end position="323"/>
    </location>
</feature>
<evidence type="ECO:0000256" key="2">
    <source>
        <dbReference type="SAM" id="SignalP"/>
    </source>
</evidence>
<name>A0A7S1AVM5_NOCSC</name>
<gene>
    <name evidence="3" type="ORF">NSCI0253_LOCUS40592</name>
</gene>
<proteinExistence type="predicted"/>
<feature type="signal peptide" evidence="2">
    <location>
        <begin position="1"/>
        <end position="23"/>
    </location>
</feature>
<dbReference type="EMBL" id="HBFQ01057143">
    <property type="protein sequence ID" value="CAD8866237.1"/>
    <property type="molecule type" value="Transcribed_RNA"/>
</dbReference>